<proteinExistence type="predicted"/>
<dbReference type="Gene3D" id="3.20.20.370">
    <property type="entry name" value="Glycoside hydrolase/deacetylase"/>
    <property type="match status" value="1"/>
</dbReference>
<evidence type="ECO:0000313" key="3">
    <source>
        <dbReference type="Proteomes" id="UP000009071"/>
    </source>
</evidence>
<feature type="signal peptide" evidence="1">
    <location>
        <begin position="1"/>
        <end position="37"/>
    </location>
</feature>
<dbReference type="SUPFAM" id="SSF51126">
    <property type="entry name" value="Pectin lyase-like"/>
    <property type="match status" value="1"/>
</dbReference>
<dbReference type="eggNOG" id="ENOG50318HU">
    <property type="taxonomic scope" value="Bacteria"/>
</dbReference>
<dbReference type="AlphaFoldDB" id="C4XJX7"/>
<dbReference type="Gene3D" id="2.160.20.10">
    <property type="entry name" value="Single-stranded right-handed beta-helix, Pectin lyase-like"/>
    <property type="match status" value="1"/>
</dbReference>
<dbReference type="STRING" id="573370.DMR_08410"/>
<dbReference type="SUPFAM" id="SSF88713">
    <property type="entry name" value="Glycoside hydrolase/deacetylase"/>
    <property type="match status" value="1"/>
</dbReference>
<dbReference type="EMBL" id="AP010904">
    <property type="protein sequence ID" value="BAH74332.1"/>
    <property type="molecule type" value="Genomic_DNA"/>
</dbReference>
<organism evidence="2 3">
    <name type="scientific">Solidesulfovibrio magneticus (strain ATCC 700980 / DSM 13731 / RS-1)</name>
    <name type="common">Desulfovibrio magneticus</name>
    <dbReference type="NCBI Taxonomy" id="573370"/>
    <lineage>
        <taxon>Bacteria</taxon>
        <taxon>Pseudomonadati</taxon>
        <taxon>Thermodesulfobacteriota</taxon>
        <taxon>Desulfovibrionia</taxon>
        <taxon>Desulfovibrionales</taxon>
        <taxon>Desulfovibrionaceae</taxon>
        <taxon>Solidesulfovibrio</taxon>
    </lineage>
</organism>
<dbReference type="InterPro" id="IPR011050">
    <property type="entry name" value="Pectin_lyase_fold/virulence"/>
</dbReference>
<evidence type="ECO:0000313" key="2">
    <source>
        <dbReference type="EMBL" id="BAH74332.1"/>
    </source>
</evidence>
<name>C4XJX7_SOLM1</name>
<keyword evidence="1" id="KW-0732">Signal</keyword>
<keyword evidence="3" id="KW-1185">Reference proteome</keyword>
<reference evidence="2 3" key="1">
    <citation type="journal article" date="2009" name="Genome Res.">
        <title>Whole genome sequence of Desulfovibrio magneticus strain RS-1 revealed common gene clusters in magnetotactic bacteria.</title>
        <authorList>
            <person name="Nakazawa H."/>
            <person name="Arakaki A."/>
            <person name="Narita-Yamada S."/>
            <person name="Yashiro I."/>
            <person name="Jinno K."/>
            <person name="Aoki N."/>
            <person name="Tsuruyama A."/>
            <person name="Okamura Y."/>
            <person name="Tanikawa S."/>
            <person name="Fujita N."/>
            <person name="Takeyama H."/>
            <person name="Matsunaga T."/>
        </authorList>
    </citation>
    <scope>NUCLEOTIDE SEQUENCE [LARGE SCALE GENOMIC DNA]</scope>
    <source>
        <strain evidence="3">ATCC 700980 / DSM 13731 / RS-1</strain>
    </source>
</reference>
<dbReference type="KEGG" id="dma:DMR_08410"/>
<feature type="chain" id="PRO_5002945917" description="NodB homology domain-containing protein" evidence="1">
    <location>
        <begin position="38"/>
        <end position="745"/>
    </location>
</feature>
<dbReference type="Proteomes" id="UP000009071">
    <property type="component" value="Chromosome"/>
</dbReference>
<dbReference type="OrthoDB" id="5438895at2"/>
<evidence type="ECO:0008006" key="4">
    <source>
        <dbReference type="Google" id="ProtNLM"/>
    </source>
</evidence>
<accession>C4XJX7</accession>
<dbReference type="GO" id="GO:0005975">
    <property type="term" value="P:carbohydrate metabolic process"/>
    <property type="evidence" value="ECO:0007669"/>
    <property type="project" value="InterPro"/>
</dbReference>
<dbReference type="InterPro" id="IPR012334">
    <property type="entry name" value="Pectin_lyas_fold"/>
</dbReference>
<dbReference type="InterPro" id="IPR011330">
    <property type="entry name" value="Glyco_hydro/deAcase_b/a-brl"/>
</dbReference>
<gene>
    <name evidence="2" type="ordered locus">DMR_08410</name>
</gene>
<protein>
    <recommendedName>
        <fullName evidence="4">NodB homology domain-containing protein</fullName>
    </recommendedName>
</protein>
<sequence>MENRTHASCRLRHVGRGILALGLVLVAALSLAAAASAATWYVDAAVASSGNGASWATAFKTIEAGLNAADSGDTVEVAGGTYAESLTTVSAGVTVVGSETEGKNGTVRVLGSAGSSVLTSAHQTVWRRMTFDGSQNAADKYVVTITGGAPTFEQCVIGPGQKLLNVGTGGATFSRTTIQEARRGDRVYSAVIQLNAGTGAPIVFDYCLLGDMEYGYINVVTASRIDFNNCLLAGFWGDMLYLNSSSDYVATVPNGVHLTNCLALGNGFAANAVIENQSAVAPVTLTNCLIQDKAPVDMTGVKYIGAVTEVSPLTPGSPKLTHGRRPALLNLGIDDAANVGFFAQVAALANSSYGMKMTSAVDAADATSGDWSTLQPLVNAGHEVAAHSARHVYLPENKLMQLTYSGSGTSAAVTIDGGGTGTPATSLAVSAVGDPVANFSLNLSAAATDTIGEVCTAINAKSGFNCELITIAGTTYTSAPVLARDLAQVAGVSIQNVTANLLRDDAQFFADEITAPKATIEANLSAAAGGGSYVCTSFVYPFLGEDATVRAAVAGAGYSAARSGYEGSSAMGGFYTGTTPGGYDALNIWAVQPGNVFGRNLDATTLARRVSAFLEWAKFNGAAISLFSHGANEYSLSEWSALLALIAADQDITVATLADIQAYLAANAQSVANLVYTRTVWPDIANYRPLAGSTLLAAGTAYATTRTDFGGQSVPAGTTPSVGLYQSGTASGALTPAPLLLLLLQ</sequence>
<evidence type="ECO:0000256" key="1">
    <source>
        <dbReference type="SAM" id="SignalP"/>
    </source>
</evidence>
<dbReference type="HOGENOM" id="CLU_372895_0_0_7"/>